<dbReference type="SUPFAM" id="SSF48726">
    <property type="entry name" value="Immunoglobulin"/>
    <property type="match status" value="2"/>
</dbReference>
<feature type="domain" description="Ig-like" evidence="6">
    <location>
        <begin position="181"/>
        <end position="266"/>
    </location>
</feature>
<keyword evidence="2" id="KW-0677">Repeat</keyword>
<feature type="domain" description="Ig-like" evidence="6">
    <location>
        <begin position="48"/>
        <end position="161"/>
    </location>
</feature>
<feature type="chain" id="PRO_5045022005" evidence="5">
    <location>
        <begin position="21"/>
        <end position="273"/>
    </location>
</feature>
<dbReference type="InterPro" id="IPR003599">
    <property type="entry name" value="Ig_sub"/>
</dbReference>
<dbReference type="PANTHER" id="PTHR12231:SF253">
    <property type="entry name" value="DPR-INTERACTING PROTEIN ETA, ISOFORM B-RELATED"/>
    <property type="match status" value="1"/>
</dbReference>
<sequence>MDQQTISLMTIFSLLSLALSRHLQPLRVHRDTMAEPVSQEDLKIDDNPLLRHHLRLATTPAPVVSVLPFDHNVLSCQAVGNPPPTIHWLKDGDRIIQGTLDSIQSDAMDDGNFNIPPLVGTSQTWSRLFLDCLTPRDGGTYTCVAETPYSRVSSDTRLDISERGLIQLEPVCLKQGVFGFPARIYMWTRFRFEQQGSDVQLFCRSSGLPEPEVTWSRGDDSKPLENDKKHIVLDNGDLLIRSIRWEDIGIYTCTVQNALGSDTTLTFLYPVKP</sequence>
<evidence type="ECO:0000313" key="10">
    <source>
        <dbReference type="RefSeq" id="XP_022247183.1"/>
    </source>
</evidence>
<dbReference type="RefSeq" id="XP_022247184.1">
    <property type="nucleotide sequence ID" value="XM_022391476.1"/>
</dbReference>
<feature type="signal peptide" evidence="5">
    <location>
        <begin position="1"/>
        <end position="20"/>
    </location>
</feature>
<protein>
    <submittedName>
        <fullName evidence="8 9">Zwei Ig domain protein zig-4-like</fullName>
    </submittedName>
</protein>
<dbReference type="Pfam" id="PF07679">
    <property type="entry name" value="I-set"/>
    <property type="match status" value="1"/>
</dbReference>
<dbReference type="SMART" id="SM00409">
    <property type="entry name" value="IG"/>
    <property type="match status" value="2"/>
</dbReference>
<organism evidence="7 8">
    <name type="scientific">Limulus polyphemus</name>
    <name type="common">Atlantic horseshoe crab</name>
    <dbReference type="NCBI Taxonomy" id="6850"/>
    <lineage>
        <taxon>Eukaryota</taxon>
        <taxon>Metazoa</taxon>
        <taxon>Ecdysozoa</taxon>
        <taxon>Arthropoda</taxon>
        <taxon>Chelicerata</taxon>
        <taxon>Merostomata</taxon>
        <taxon>Xiphosura</taxon>
        <taxon>Limulidae</taxon>
        <taxon>Limulus</taxon>
    </lineage>
</organism>
<dbReference type="GeneID" id="106463857"/>
<accession>A0ABM1BCT9</accession>
<dbReference type="RefSeq" id="XP_022247182.1">
    <property type="nucleotide sequence ID" value="XM_022391474.1"/>
</dbReference>
<dbReference type="InterPro" id="IPR013783">
    <property type="entry name" value="Ig-like_fold"/>
</dbReference>
<dbReference type="PROSITE" id="PS50835">
    <property type="entry name" value="IG_LIKE"/>
    <property type="match status" value="2"/>
</dbReference>
<evidence type="ECO:0000313" key="9">
    <source>
        <dbReference type="RefSeq" id="XP_022247182.1"/>
    </source>
</evidence>
<evidence type="ECO:0000256" key="1">
    <source>
        <dbReference type="ARBA" id="ARBA00022729"/>
    </source>
</evidence>
<dbReference type="Pfam" id="PF13927">
    <property type="entry name" value="Ig_3"/>
    <property type="match status" value="1"/>
</dbReference>
<evidence type="ECO:0000313" key="7">
    <source>
        <dbReference type="Proteomes" id="UP000694941"/>
    </source>
</evidence>
<evidence type="ECO:0000256" key="5">
    <source>
        <dbReference type="SAM" id="SignalP"/>
    </source>
</evidence>
<dbReference type="PANTHER" id="PTHR12231">
    <property type="entry name" value="CTX-RELATED TYPE I TRANSMEMBRANE PROTEIN"/>
    <property type="match status" value="1"/>
</dbReference>
<dbReference type="InterPro" id="IPR013098">
    <property type="entry name" value="Ig_I-set"/>
</dbReference>
<dbReference type="RefSeq" id="XP_022247183.1">
    <property type="nucleotide sequence ID" value="XM_022391475.1"/>
</dbReference>
<proteinExistence type="predicted"/>
<keyword evidence="7" id="KW-1185">Reference proteome</keyword>
<evidence type="ECO:0000256" key="2">
    <source>
        <dbReference type="ARBA" id="ARBA00022737"/>
    </source>
</evidence>
<dbReference type="Gene3D" id="2.60.40.10">
    <property type="entry name" value="Immunoglobulins"/>
    <property type="match status" value="2"/>
</dbReference>
<evidence type="ECO:0000313" key="8">
    <source>
        <dbReference type="RefSeq" id="XP_013779392.1"/>
    </source>
</evidence>
<reference evidence="8 9" key="1">
    <citation type="submission" date="2025-05" db="UniProtKB">
        <authorList>
            <consortium name="RefSeq"/>
        </authorList>
    </citation>
    <scope>IDENTIFICATION</scope>
    <source>
        <tissue evidence="8 9">Muscle</tissue>
    </source>
</reference>
<dbReference type="Proteomes" id="UP000694941">
    <property type="component" value="Unplaced"/>
</dbReference>
<dbReference type="InterPro" id="IPR036179">
    <property type="entry name" value="Ig-like_dom_sf"/>
</dbReference>
<keyword evidence="4" id="KW-0393">Immunoglobulin domain</keyword>
<evidence type="ECO:0000313" key="11">
    <source>
        <dbReference type="RefSeq" id="XP_022247184.1"/>
    </source>
</evidence>
<keyword evidence="1 5" id="KW-0732">Signal</keyword>
<dbReference type="InterPro" id="IPR003598">
    <property type="entry name" value="Ig_sub2"/>
</dbReference>
<dbReference type="CDD" id="cd00096">
    <property type="entry name" value="Ig"/>
    <property type="match status" value="1"/>
</dbReference>
<dbReference type="SMART" id="SM00408">
    <property type="entry name" value="IGc2"/>
    <property type="match status" value="2"/>
</dbReference>
<dbReference type="InterPro" id="IPR007110">
    <property type="entry name" value="Ig-like_dom"/>
</dbReference>
<dbReference type="InterPro" id="IPR051170">
    <property type="entry name" value="Neural/epithelial_adhesion"/>
</dbReference>
<keyword evidence="3" id="KW-1015">Disulfide bond</keyword>
<evidence type="ECO:0000256" key="4">
    <source>
        <dbReference type="ARBA" id="ARBA00023319"/>
    </source>
</evidence>
<name>A0ABM1BCT9_LIMPO</name>
<evidence type="ECO:0000256" key="3">
    <source>
        <dbReference type="ARBA" id="ARBA00023157"/>
    </source>
</evidence>
<evidence type="ECO:0000259" key="6">
    <source>
        <dbReference type="PROSITE" id="PS50835"/>
    </source>
</evidence>
<dbReference type="RefSeq" id="XP_013779392.1">
    <property type="nucleotide sequence ID" value="XM_013923938.2"/>
</dbReference>
<gene>
    <name evidence="8 9 10 11" type="primary">LOC106463857</name>
</gene>